<feature type="transmembrane region" description="Helical" evidence="9">
    <location>
        <begin position="30"/>
        <end position="48"/>
    </location>
</feature>
<keyword evidence="3" id="KW-0132">Cell division</keyword>
<evidence type="ECO:0000256" key="3">
    <source>
        <dbReference type="ARBA" id="ARBA00022618"/>
    </source>
</evidence>
<dbReference type="AlphaFoldDB" id="A0A1J5IWH6"/>
<dbReference type="EMBL" id="MNZT01000081">
    <property type="protein sequence ID" value="OIP96638.1"/>
    <property type="molecule type" value="Genomic_DNA"/>
</dbReference>
<dbReference type="Proteomes" id="UP000183245">
    <property type="component" value="Unassembled WGS sequence"/>
</dbReference>
<evidence type="ECO:0000256" key="6">
    <source>
        <dbReference type="ARBA" id="ARBA00023136"/>
    </source>
</evidence>
<gene>
    <name evidence="11" type="ORF">AUK40_04745</name>
</gene>
<keyword evidence="8" id="KW-0175">Coiled coil</keyword>
<feature type="coiled-coil region" evidence="8">
    <location>
        <begin position="243"/>
        <end position="270"/>
    </location>
</feature>
<accession>A0A1J5IWH6</accession>
<organism evidence="11 12">
    <name type="scientific">Candidatus Wirthbacteria bacterium CG2_30_54_11</name>
    <dbReference type="NCBI Taxonomy" id="1817892"/>
    <lineage>
        <taxon>Bacteria</taxon>
        <taxon>Candidatus Wirthbacteria</taxon>
    </lineage>
</organism>
<dbReference type="Gene3D" id="3.10.20.310">
    <property type="entry name" value="membrane protein fhac"/>
    <property type="match status" value="1"/>
</dbReference>
<proteinExistence type="predicted"/>
<dbReference type="PANTHER" id="PTHR37820">
    <property type="entry name" value="CELL DIVISION PROTEIN DIVIB"/>
    <property type="match status" value="1"/>
</dbReference>
<evidence type="ECO:0000256" key="1">
    <source>
        <dbReference type="ARBA" id="ARBA00004370"/>
    </source>
</evidence>
<feature type="domain" description="POTRA" evidence="10">
    <location>
        <begin position="52"/>
        <end position="122"/>
    </location>
</feature>
<name>A0A1J5IWH6_9BACT</name>
<keyword evidence="5 9" id="KW-1133">Transmembrane helix</keyword>
<evidence type="ECO:0000256" key="2">
    <source>
        <dbReference type="ARBA" id="ARBA00022475"/>
    </source>
</evidence>
<dbReference type="GO" id="GO:0005886">
    <property type="term" value="C:plasma membrane"/>
    <property type="evidence" value="ECO:0007669"/>
    <property type="project" value="TreeGrafter"/>
</dbReference>
<dbReference type="STRING" id="1817892.AUK40_04745"/>
<evidence type="ECO:0000256" key="7">
    <source>
        <dbReference type="ARBA" id="ARBA00023306"/>
    </source>
</evidence>
<comment type="caution">
    <text evidence="11">The sequence shown here is derived from an EMBL/GenBank/DDBJ whole genome shotgun (WGS) entry which is preliminary data.</text>
</comment>
<keyword evidence="6 9" id="KW-0472">Membrane</keyword>
<evidence type="ECO:0000313" key="11">
    <source>
        <dbReference type="EMBL" id="OIP96638.1"/>
    </source>
</evidence>
<evidence type="ECO:0000259" key="10">
    <source>
        <dbReference type="PROSITE" id="PS51779"/>
    </source>
</evidence>
<evidence type="ECO:0000256" key="8">
    <source>
        <dbReference type="SAM" id="Coils"/>
    </source>
</evidence>
<dbReference type="PROSITE" id="PS51779">
    <property type="entry name" value="POTRA"/>
    <property type="match status" value="1"/>
</dbReference>
<sequence>MPKKRRRQLPGHRSTLVVTKGNVPIPWRRLLVSAALSVVAAGMIMLWFSSFLKVNVITVQGAEALSAELIHDEVAALVTGNIFSVNTKSIKQTLLERYPLIYGIDMTKRYFPNSLELTITEKKPVIAWHTGYGIYGVDMDGLVTGIASAEGLIPVYAFGAQPDLAVPQEGSPAEAPPPPATGSLILLHEGDSVASSEFIRYILDIKRMLPQQLNDPILYFVQGEHHDMSVYLESGIRVLFSTDFTLESELKRLEDTLKESENQNKVITDRVDLRFQKVYFE</sequence>
<evidence type="ECO:0000256" key="5">
    <source>
        <dbReference type="ARBA" id="ARBA00022989"/>
    </source>
</evidence>
<evidence type="ECO:0000313" key="12">
    <source>
        <dbReference type="Proteomes" id="UP000183245"/>
    </source>
</evidence>
<dbReference type="InterPro" id="IPR013685">
    <property type="entry name" value="POTRA_FtsQ_type"/>
</dbReference>
<protein>
    <recommendedName>
        <fullName evidence="10">POTRA domain-containing protein</fullName>
    </recommendedName>
</protein>
<comment type="subcellular location">
    <subcellularLocation>
        <location evidence="1">Membrane</location>
    </subcellularLocation>
</comment>
<keyword evidence="4 9" id="KW-0812">Transmembrane</keyword>
<reference evidence="11 12" key="1">
    <citation type="journal article" date="2016" name="Environ. Microbiol.">
        <title>Genomic resolution of a cold subsurface aquifer community provides metabolic insights for novel microbes adapted to high CO concentrations.</title>
        <authorList>
            <person name="Probst A.J."/>
            <person name="Castelle C.J."/>
            <person name="Singh A."/>
            <person name="Brown C.T."/>
            <person name="Anantharaman K."/>
            <person name="Sharon I."/>
            <person name="Hug L.A."/>
            <person name="Burstein D."/>
            <person name="Emerson J.B."/>
            <person name="Thomas B.C."/>
            <person name="Banfield J.F."/>
        </authorList>
    </citation>
    <scope>NUCLEOTIDE SEQUENCE [LARGE SCALE GENOMIC DNA]</scope>
    <source>
        <strain evidence="11">CG2_30_54_11</strain>
    </source>
</reference>
<dbReference type="InterPro" id="IPR034746">
    <property type="entry name" value="POTRA"/>
</dbReference>
<evidence type="ECO:0000256" key="9">
    <source>
        <dbReference type="SAM" id="Phobius"/>
    </source>
</evidence>
<evidence type="ECO:0000256" key="4">
    <source>
        <dbReference type="ARBA" id="ARBA00022692"/>
    </source>
</evidence>
<dbReference type="InterPro" id="IPR050487">
    <property type="entry name" value="FtsQ_DivIB"/>
</dbReference>
<dbReference type="PANTHER" id="PTHR37820:SF1">
    <property type="entry name" value="CELL DIVISION PROTEIN FTSQ"/>
    <property type="match status" value="1"/>
</dbReference>
<keyword evidence="2" id="KW-1003">Cell membrane</keyword>
<dbReference type="GO" id="GO:0051301">
    <property type="term" value="P:cell division"/>
    <property type="evidence" value="ECO:0007669"/>
    <property type="project" value="UniProtKB-KW"/>
</dbReference>
<keyword evidence="7" id="KW-0131">Cell cycle</keyword>
<dbReference type="Pfam" id="PF08478">
    <property type="entry name" value="POTRA_1"/>
    <property type="match status" value="1"/>
</dbReference>